<organism evidence="8 9">
    <name type="scientific">Plakobranchus ocellatus</name>
    <dbReference type="NCBI Taxonomy" id="259542"/>
    <lineage>
        <taxon>Eukaryota</taxon>
        <taxon>Metazoa</taxon>
        <taxon>Spiralia</taxon>
        <taxon>Lophotrochozoa</taxon>
        <taxon>Mollusca</taxon>
        <taxon>Gastropoda</taxon>
        <taxon>Heterobranchia</taxon>
        <taxon>Euthyneura</taxon>
        <taxon>Panpulmonata</taxon>
        <taxon>Sacoglossa</taxon>
        <taxon>Placobranchoidea</taxon>
        <taxon>Plakobranchidae</taxon>
        <taxon>Plakobranchus</taxon>
    </lineage>
</organism>
<gene>
    <name evidence="8" type="ORF">PoB_000167700</name>
</gene>
<evidence type="ECO:0000256" key="2">
    <source>
        <dbReference type="ARBA" id="ARBA00022705"/>
    </source>
</evidence>
<dbReference type="EMBL" id="BLXT01000255">
    <property type="protein sequence ID" value="GFN75171.1"/>
    <property type="molecule type" value="Genomic_DNA"/>
</dbReference>
<dbReference type="Proteomes" id="UP000735302">
    <property type="component" value="Unassembled WGS sequence"/>
</dbReference>
<evidence type="ECO:0000256" key="7">
    <source>
        <dbReference type="SAM" id="MobiDB-lite"/>
    </source>
</evidence>
<name>A0AAV3XZ97_9GAST</name>
<dbReference type="InterPro" id="IPR018607">
    <property type="entry name" value="Ctf8"/>
</dbReference>
<dbReference type="PANTHER" id="PTHR28605:SF1">
    <property type="entry name" value="CHROMOSOME TRANSMISSION FIDELITY FACTOR 8"/>
    <property type="match status" value="1"/>
</dbReference>
<dbReference type="AlphaFoldDB" id="A0AAV3XZ97"/>
<evidence type="ECO:0000256" key="1">
    <source>
        <dbReference type="ARBA" id="ARBA00004123"/>
    </source>
</evidence>
<comment type="similarity">
    <text evidence="6">Belongs to the CTF8 family.</text>
</comment>
<evidence type="ECO:0000256" key="4">
    <source>
        <dbReference type="ARBA" id="ARBA00023242"/>
    </source>
</evidence>
<dbReference type="PANTHER" id="PTHR28605">
    <property type="entry name" value="CTF8, CHROMOSOME TRANSMISSION FIDELITY FACTOR 8 HOMOLOG (S. CEREVISIAE)"/>
    <property type="match status" value="1"/>
</dbReference>
<sequence length="153" mass="16915">MSPQSVKRPSLVSPKVEEKEKYFGCFSPGDAAGQKEWGIVELQGDLETRHPVPLSGKFIGDIHFTHKDAPVLIIGHHILQGKVITLEKPLAVLVKSSRPDSGASEMDTRSDDKLQPMTKPQSSTTYLVEAIITKKILFKTRPKPIIAHVPKKL</sequence>
<evidence type="ECO:0000256" key="5">
    <source>
        <dbReference type="ARBA" id="ARBA00023306"/>
    </source>
</evidence>
<evidence type="ECO:0000256" key="6">
    <source>
        <dbReference type="ARBA" id="ARBA00038447"/>
    </source>
</evidence>
<comment type="subcellular location">
    <subcellularLocation>
        <location evidence="1">Nucleus</location>
    </subcellularLocation>
</comment>
<dbReference type="Pfam" id="PF09696">
    <property type="entry name" value="Ctf8"/>
    <property type="match status" value="1"/>
</dbReference>
<dbReference type="GO" id="GO:0031390">
    <property type="term" value="C:Ctf18 RFC-like complex"/>
    <property type="evidence" value="ECO:0007669"/>
    <property type="project" value="InterPro"/>
</dbReference>
<evidence type="ECO:0000256" key="3">
    <source>
        <dbReference type="ARBA" id="ARBA00023125"/>
    </source>
</evidence>
<comment type="caution">
    <text evidence="8">The sequence shown here is derived from an EMBL/GenBank/DDBJ whole genome shotgun (WGS) entry which is preliminary data.</text>
</comment>
<protein>
    <submittedName>
        <fullName evidence="8">Chromosome transmission fidelity protein 8-like protein</fullName>
    </submittedName>
</protein>
<evidence type="ECO:0000313" key="8">
    <source>
        <dbReference type="EMBL" id="GFN75171.1"/>
    </source>
</evidence>
<feature type="region of interest" description="Disordered" evidence="7">
    <location>
        <begin position="96"/>
        <end position="121"/>
    </location>
</feature>
<reference evidence="8 9" key="1">
    <citation type="journal article" date="2021" name="Elife">
        <title>Chloroplast acquisition without the gene transfer in kleptoplastic sea slugs, Plakobranchus ocellatus.</title>
        <authorList>
            <person name="Maeda T."/>
            <person name="Takahashi S."/>
            <person name="Yoshida T."/>
            <person name="Shimamura S."/>
            <person name="Takaki Y."/>
            <person name="Nagai Y."/>
            <person name="Toyoda A."/>
            <person name="Suzuki Y."/>
            <person name="Arimoto A."/>
            <person name="Ishii H."/>
            <person name="Satoh N."/>
            <person name="Nishiyama T."/>
            <person name="Hasebe M."/>
            <person name="Maruyama T."/>
            <person name="Minagawa J."/>
            <person name="Obokata J."/>
            <person name="Shigenobu S."/>
        </authorList>
    </citation>
    <scope>NUCLEOTIDE SEQUENCE [LARGE SCALE GENOMIC DNA]</scope>
</reference>
<keyword evidence="5" id="KW-0131">Cell cycle</keyword>
<keyword evidence="3" id="KW-0238">DNA-binding</keyword>
<proteinExistence type="inferred from homology"/>
<evidence type="ECO:0000313" key="9">
    <source>
        <dbReference type="Proteomes" id="UP000735302"/>
    </source>
</evidence>
<dbReference type="GO" id="GO:0007064">
    <property type="term" value="P:mitotic sister chromatid cohesion"/>
    <property type="evidence" value="ECO:0007669"/>
    <property type="project" value="InterPro"/>
</dbReference>
<keyword evidence="9" id="KW-1185">Reference proteome</keyword>
<keyword evidence="2" id="KW-0235">DNA replication</keyword>
<dbReference type="GO" id="GO:0003677">
    <property type="term" value="F:DNA binding"/>
    <property type="evidence" value="ECO:0007669"/>
    <property type="project" value="UniProtKB-KW"/>
</dbReference>
<keyword evidence="4" id="KW-0539">Nucleus</keyword>
<dbReference type="GO" id="GO:0006260">
    <property type="term" value="P:DNA replication"/>
    <property type="evidence" value="ECO:0007669"/>
    <property type="project" value="UniProtKB-KW"/>
</dbReference>
<accession>A0AAV3XZ97</accession>